<evidence type="ECO:0000313" key="4">
    <source>
        <dbReference type="EMBL" id="TQV72858.1"/>
    </source>
</evidence>
<dbReference type="CDD" id="cd13834">
    <property type="entry name" value="HU_like"/>
    <property type="match status" value="1"/>
</dbReference>
<evidence type="ECO:0000256" key="1">
    <source>
        <dbReference type="ARBA" id="ARBA00010529"/>
    </source>
</evidence>
<evidence type="ECO:0000256" key="2">
    <source>
        <dbReference type="ARBA" id="ARBA00023125"/>
    </source>
</evidence>
<dbReference type="EMBL" id="VIKR01000004">
    <property type="protein sequence ID" value="TQV72858.1"/>
    <property type="molecule type" value="Genomic_DNA"/>
</dbReference>
<gene>
    <name evidence="4" type="ORF">FLL45_15445</name>
</gene>
<dbReference type="Pfam" id="PF00216">
    <property type="entry name" value="Bac_DNA_binding"/>
    <property type="match status" value="1"/>
</dbReference>
<organism evidence="4 5">
    <name type="scientific">Aliikangiella marina</name>
    <dbReference type="NCBI Taxonomy" id="1712262"/>
    <lineage>
        <taxon>Bacteria</taxon>
        <taxon>Pseudomonadati</taxon>
        <taxon>Pseudomonadota</taxon>
        <taxon>Gammaproteobacteria</taxon>
        <taxon>Oceanospirillales</taxon>
        <taxon>Pleioneaceae</taxon>
        <taxon>Aliikangiella</taxon>
    </lineage>
</organism>
<dbReference type="GO" id="GO:0030527">
    <property type="term" value="F:structural constituent of chromatin"/>
    <property type="evidence" value="ECO:0007669"/>
    <property type="project" value="InterPro"/>
</dbReference>
<accession>A0A545T6P8</accession>
<dbReference type="Gene3D" id="4.10.520.10">
    <property type="entry name" value="IHF-like DNA-binding proteins"/>
    <property type="match status" value="1"/>
</dbReference>
<comment type="caution">
    <text evidence="4">The sequence shown here is derived from an EMBL/GenBank/DDBJ whole genome shotgun (WGS) entry which is preliminary data.</text>
</comment>
<dbReference type="RefSeq" id="WP_142942978.1">
    <property type="nucleotide sequence ID" value="NZ_VIKR01000004.1"/>
</dbReference>
<evidence type="ECO:0000313" key="5">
    <source>
        <dbReference type="Proteomes" id="UP000317839"/>
    </source>
</evidence>
<dbReference type="AlphaFoldDB" id="A0A545T6P8"/>
<dbReference type="SUPFAM" id="SSF47729">
    <property type="entry name" value="IHF-like DNA-binding proteins"/>
    <property type="match status" value="1"/>
</dbReference>
<evidence type="ECO:0000256" key="3">
    <source>
        <dbReference type="RuleBase" id="RU003939"/>
    </source>
</evidence>
<comment type="similarity">
    <text evidence="1 3">Belongs to the bacterial histone-like protein family.</text>
</comment>
<keyword evidence="5" id="KW-1185">Reference proteome</keyword>
<name>A0A545T6P8_9GAMM</name>
<reference evidence="4 5" key="1">
    <citation type="submission" date="2019-06" db="EMBL/GenBank/DDBJ databases">
        <title>Draft genome of Aliikangiella marina GYP-15.</title>
        <authorList>
            <person name="Wang G."/>
        </authorList>
    </citation>
    <scope>NUCLEOTIDE SEQUENCE [LARGE SCALE GENOMIC DNA]</scope>
    <source>
        <strain evidence="4 5">GYP-15</strain>
    </source>
</reference>
<dbReference type="GO" id="GO:0003677">
    <property type="term" value="F:DNA binding"/>
    <property type="evidence" value="ECO:0007669"/>
    <property type="project" value="UniProtKB-KW"/>
</dbReference>
<proteinExistence type="inferred from homology"/>
<sequence>MATAKKPKTIKERYTKTQILNEIAESTELTKKQVSSVLDELTDIIERHIKKRSCGEFVLPGLLKIQAQKVPARKAKKGVPNPFRPGELMDVAAKPASIRVKVRPLKKLKDMAS</sequence>
<dbReference type="SMART" id="SM00411">
    <property type="entry name" value="BHL"/>
    <property type="match status" value="1"/>
</dbReference>
<dbReference type="Proteomes" id="UP000317839">
    <property type="component" value="Unassembled WGS sequence"/>
</dbReference>
<dbReference type="OrthoDB" id="331625at2"/>
<dbReference type="InterPro" id="IPR010992">
    <property type="entry name" value="IHF-like_DNA-bd_dom_sf"/>
</dbReference>
<keyword evidence="2 4" id="KW-0238">DNA-binding</keyword>
<protein>
    <submittedName>
        <fullName evidence="4">DNA-binding protein</fullName>
    </submittedName>
</protein>
<dbReference type="InterPro" id="IPR000119">
    <property type="entry name" value="Hist_DNA-bd"/>
</dbReference>